<dbReference type="EMBL" id="UINC01009973">
    <property type="protein sequence ID" value="SVA44549.1"/>
    <property type="molecule type" value="Genomic_DNA"/>
</dbReference>
<dbReference type="Gene3D" id="1.25.40.10">
    <property type="entry name" value="Tetratricopeptide repeat domain"/>
    <property type="match status" value="1"/>
</dbReference>
<accession>A0A381VW68</accession>
<reference evidence="2" key="1">
    <citation type="submission" date="2018-05" db="EMBL/GenBank/DDBJ databases">
        <authorList>
            <person name="Lanie J.A."/>
            <person name="Ng W.-L."/>
            <person name="Kazmierczak K.M."/>
            <person name="Andrzejewski T.M."/>
            <person name="Davidsen T.M."/>
            <person name="Wayne K.J."/>
            <person name="Tettelin H."/>
            <person name="Glass J.I."/>
            <person name="Rusch D."/>
            <person name="Podicherti R."/>
            <person name="Tsui H.-C.T."/>
            <person name="Winkler M.E."/>
        </authorList>
    </citation>
    <scope>NUCLEOTIDE SEQUENCE</scope>
</reference>
<name>A0A381VW68_9ZZZZ</name>
<dbReference type="InterPro" id="IPR006597">
    <property type="entry name" value="Sel1-like"/>
</dbReference>
<feature type="region of interest" description="Disordered" evidence="1">
    <location>
        <begin position="110"/>
        <end position="129"/>
    </location>
</feature>
<dbReference type="InterPro" id="IPR011990">
    <property type="entry name" value="TPR-like_helical_dom_sf"/>
</dbReference>
<dbReference type="Pfam" id="PF08238">
    <property type="entry name" value="Sel1"/>
    <property type="match status" value="1"/>
</dbReference>
<dbReference type="SUPFAM" id="SSF81901">
    <property type="entry name" value="HCP-like"/>
    <property type="match status" value="1"/>
</dbReference>
<protein>
    <recommendedName>
        <fullName evidence="3">Sel1 repeat family protein</fullName>
    </recommendedName>
</protein>
<feature type="non-terminal residue" evidence="2">
    <location>
        <position position="379"/>
    </location>
</feature>
<evidence type="ECO:0008006" key="3">
    <source>
        <dbReference type="Google" id="ProtNLM"/>
    </source>
</evidence>
<proteinExistence type="predicted"/>
<feature type="non-terminal residue" evidence="2">
    <location>
        <position position="1"/>
    </location>
</feature>
<sequence>MNREQKFMRFTVLLLVATILPGCATVAPVKTQQAEELVYLAAEDRVSCELLDTYLGPAGSVFLVGSRENTLNLPFNQLAALGANSVYVVEDGSADSGVIVEGYFCPRSETAIQPNPTAETELAEGDQSSTEEIEIKLKTVAEPTVPATVTSIVAAPVLPVAAPEKLVLQPDPSVETKSVEGDQPDAKSIESPIAPDADSATPAVGTSVVAAAVPAAAPEKAISLGEFERLLARGQKGNAEAQYQLGQAYQRGDHVDASRNLAVLWFASAANQGHKEASRKISPDCPLEDLAAGLVPGAPIGDCLVSFVDPSKEAAPGVDFSDSELLTNLVGNYEGTAREIFGSESKFKLKFYLVSSEKVAGRLEDVSGYHEELSDIVRI</sequence>
<gene>
    <name evidence="2" type="ORF">METZ01_LOCUS97403</name>
</gene>
<evidence type="ECO:0000256" key="1">
    <source>
        <dbReference type="SAM" id="MobiDB-lite"/>
    </source>
</evidence>
<organism evidence="2">
    <name type="scientific">marine metagenome</name>
    <dbReference type="NCBI Taxonomy" id="408172"/>
    <lineage>
        <taxon>unclassified sequences</taxon>
        <taxon>metagenomes</taxon>
        <taxon>ecological metagenomes</taxon>
    </lineage>
</organism>
<dbReference type="AlphaFoldDB" id="A0A381VW68"/>
<dbReference type="SMART" id="SM00671">
    <property type="entry name" value="SEL1"/>
    <property type="match status" value="1"/>
</dbReference>
<evidence type="ECO:0000313" key="2">
    <source>
        <dbReference type="EMBL" id="SVA44549.1"/>
    </source>
</evidence>